<dbReference type="InterPro" id="IPR003595">
    <property type="entry name" value="Tyr_Pase_cat"/>
</dbReference>
<dbReference type="Gene3D" id="3.90.190.10">
    <property type="entry name" value="Protein tyrosine phosphatase superfamily"/>
    <property type="match status" value="1"/>
</dbReference>
<evidence type="ECO:0000313" key="5">
    <source>
        <dbReference type="Proteomes" id="UP000444721"/>
    </source>
</evidence>
<dbReference type="VEuPathDB" id="AmoebaDB:FDP41_001226"/>
<feature type="compositionally biased region" description="Basic residues" evidence="1">
    <location>
        <begin position="356"/>
        <end position="365"/>
    </location>
</feature>
<feature type="region of interest" description="Disordered" evidence="1">
    <location>
        <begin position="427"/>
        <end position="498"/>
    </location>
</feature>
<dbReference type="PROSITE" id="PS00383">
    <property type="entry name" value="TYR_PHOSPHATASE_1"/>
    <property type="match status" value="1"/>
</dbReference>
<dbReference type="InterPro" id="IPR050348">
    <property type="entry name" value="Protein-Tyr_Phosphatase"/>
</dbReference>
<dbReference type="InterPro" id="IPR029021">
    <property type="entry name" value="Prot-tyrosine_phosphatase-like"/>
</dbReference>
<dbReference type="AlphaFoldDB" id="A0A6A5BPV4"/>
<dbReference type="CDD" id="cd00047">
    <property type="entry name" value="PTPc"/>
    <property type="match status" value="1"/>
</dbReference>
<name>A0A6A5BPV4_NAEFO</name>
<comment type="caution">
    <text evidence="4">The sequence shown here is derived from an EMBL/GenBank/DDBJ whole genome shotgun (WGS) entry which is preliminary data.</text>
</comment>
<accession>A0A6A5BPV4</accession>
<feature type="compositionally biased region" description="Low complexity" evidence="1">
    <location>
        <begin position="200"/>
        <end position="212"/>
    </location>
</feature>
<evidence type="ECO:0000313" key="4">
    <source>
        <dbReference type="EMBL" id="KAF0980073.1"/>
    </source>
</evidence>
<reference evidence="4 5" key="1">
    <citation type="journal article" date="2019" name="Sci. Rep.">
        <title>Nanopore sequencing improves the draft genome of the human pathogenic amoeba Naegleria fowleri.</title>
        <authorList>
            <person name="Liechti N."/>
            <person name="Schurch N."/>
            <person name="Bruggmann R."/>
            <person name="Wittwer M."/>
        </authorList>
    </citation>
    <scope>NUCLEOTIDE SEQUENCE [LARGE SCALE GENOMIC DNA]</scope>
    <source>
        <strain evidence="4 5">ATCC 30894</strain>
    </source>
</reference>
<evidence type="ECO:0000259" key="2">
    <source>
        <dbReference type="PROSITE" id="PS50055"/>
    </source>
</evidence>
<dbReference type="PROSITE" id="PS50056">
    <property type="entry name" value="TYR_PHOSPHATASE_2"/>
    <property type="match status" value="1"/>
</dbReference>
<dbReference type="PROSITE" id="PS50055">
    <property type="entry name" value="TYR_PHOSPHATASE_PTP"/>
    <property type="match status" value="1"/>
</dbReference>
<feature type="compositionally biased region" description="Acidic residues" evidence="1">
    <location>
        <begin position="167"/>
        <end position="186"/>
    </location>
</feature>
<feature type="domain" description="Tyrosine-protein phosphatase" evidence="2">
    <location>
        <begin position="568"/>
        <end position="1084"/>
    </location>
</feature>
<evidence type="ECO:0000256" key="1">
    <source>
        <dbReference type="SAM" id="MobiDB-lite"/>
    </source>
</evidence>
<feature type="compositionally biased region" description="Low complexity" evidence="1">
    <location>
        <begin position="18"/>
        <end position="33"/>
    </location>
</feature>
<dbReference type="SUPFAM" id="SSF52799">
    <property type="entry name" value="(Phosphotyrosine protein) phosphatases II"/>
    <property type="match status" value="1"/>
</dbReference>
<dbReference type="OrthoDB" id="10253954at2759"/>
<evidence type="ECO:0000259" key="3">
    <source>
        <dbReference type="PROSITE" id="PS50056"/>
    </source>
</evidence>
<dbReference type="Pfam" id="PF00102">
    <property type="entry name" value="Y_phosphatase"/>
    <property type="match status" value="3"/>
</dbReference>
<gene>
    <name evidence="4" type="ORF">FDP41_001226</name>
</gene>
<feature type="compositionally biased region" description="Polar residues" evidence="1">
    <location>
        <begin position="1"/>
        <end position="10"/>
    </location>
</feature>
<protein>
    <recommendedName>
        <fullName evidence="6">Protein-tyrosine-phosphatase</fullName>
    </recommendedName>
</protein>
<feature type="region of interest" description="Disordered" evidence="1">
    <location>
        <begin position="335"/>
        <end position="376"/>
    </location>
</feature>
<feature type="region of interest" description="Disordered" evidence="1">
    <location>
        <begin position="1"/>
        <end position="96"/>
    </location>
</feature>
<sequence length="1106" mass="123897">MSGQPTTTFDKQQKHHNTSSFLSHPSTTTTTSPQSPPTLYHIQNYDSNSPSLSNNNNNTSNKNSSNSAFDISNHSDSCSSPLQRTKPFLGNIRGGGTLTLSEKLKSSSTTTTTTDKMDTSSMDASAVISTEAMVDVVVQEEEIEDDETMLVIGNKNRKLSSAKLDDVMQDEEVYDEEDDDEEDEGDMSTSQSNSRKDLSEISSSVSSSSSLSSRFPNMAILDLSALNKKPKLTSVMQHSFMITPKRIGSNLVNSYDTHHHNNNALQVPNHVETHSQQQQHGDQSDTEEELGLSKLNLNKQRFQTIYSKTLNKSNNSTIKEQVYVHGRNISFSKEVDGQVLSDDEDDDDEKVNTSSHNRHRFKHEKRSSVVQPIGDDDDLDLTLSIGKNNSFTRKPNVSEEDEDMDDALTLKVNTPFKSKEKKLSTLNLSATNSNTRAMTDDNSDSPALSLGGLSKQGNLNHPQEDNNKLSPNMNNKPSGTPTKSPHSGKSISFMMPPTLKSGTNPYHYNKHCVAARPPVYSLERHVLSQDEEDTHDISSPLVNIDPELLKEQLESLYENPNSHQCPRLIREFEELEEIDVVTWLHKRLYFRTGLRYMDMNRYSNVLPNDDTRFKLYKGIGPVLHVNFTSSSLPLSNFALLSSQSQGVTPQQQSPISITSSHSSNNNSNANTSSTNTSNRTISPNAEILSTWEEDYINANLIKARKEFLFNWDEFSMVSSPLSITSASSTTTNNYGTTRKEREELAERVNMVDYICTQGPLPYTAAHFWKMIYQSNSHVILMIGREQEETGVKCAIYYPTPNNSGSNPNPFILSSTLTTASSLDGVSPRNMLSVTGMKNNTDSFLIDVTPPKSITTNTQKWKLEVTIPKNDEEEAVKWIIPKELMQRVINLKLKRSKSSATSVPPSSTNDDDEILDQRKVYLLQYVGWVDQSVPTQIPIIMKVIDHIHDIFEKRKQELFSFNPVLSSSTHHNAQKLLQGSVLDNIGPLVVHCSAGIGRTGTFCAVDCALKQFKAHVLKHVMLFNKSKSSSTASPLSTNPSSNTLVNIPAFPFNIFNIVKKLKEHRAGMVQTENQYEFIYKVIIKSYKEILRKWNCQMVEKKSNQRHQ</sequence>
<dbReference type="PANTHER" id="PTHR19134">
    <property type="entry name" value="RECEPTOR-TYPE TYROSINE-PROTEIN PHOSPHATASE"/>
    <property type="match status" value="1"/>
</dbReference>
<evidence type="ECO:0008006" key="6">
    <source>
        <dbReference type="Google" id="ProtNLM"/>
    </source>
</evidence>
<proteinExistence type="predicted"/>
<dbReference type="EMBL" id="VFQX01000022">
    <property type="protein sequence ID" value="KAF0980073.1"/>
    <property type="molecule type" value="Genomic_DNA"/>
</dbReference>
<dbReference type="InterPro" id="IPR016130">
    <property type="entry name" value="Tyr_Pase_AS"/>
</dbReference>
<feature type="region of interest" description="Disordered" evidence="1">
    <location>
        <begin position="103"/>
        <end position="122"/>
    </location>
</feature>
<feature type="compositionally biased region" description="Polar residues" evidence="1">
    <location>
        <begin position="386"/>
        <end position="395"/>
    </location>
</feature>
<dbReference type="RefSeq" id="XP_044564786.1">
    <property type="nucleotide sequence ID" value="XM_044702759.1"/>
</dbReference>
<keyword evidence="5" id="KW-1185">Reference proteome</keyword>
<feature type="compositionally biased region" description="Polar residues" evidence="1">
    <location>
        <begin position="427"/>
        <end position="437"/>
    </location>
</feature>
<dbReference type="PRINTS" id="PR00700">
    <property type="entry name" value="PRTYPHPHTASE"/>
</dbReference>
<dbReference type="VEuPathDB" id="AmoebaDB:NF0107460"/>
<feature type="domain" description="Tyrosine specific protein phosphatases" evidence="3">
    <location>
        <begin position="985"/>
        <end position="1075"/>
    </location>
</feature>
<organism evidence="4 5">
    <name type="scientific">Naegleria fowleri</name>
    <name type="common">Brain eating amoeba</name>
    <dbReference type="NCBI Taxonomy" id="5763"/>
    <lineage>
        <taxon>Eukaryota</taxon>
        <taxon>Discoba</taxon>
        <taxon>Heterolobosea</taxon>
        <taxon>Tetramitia</taxon>
        <taxon>Eutetramitia</taxon>
        <taxon>Vahlkampfiidae</taxon>
        <taxon>Naegleria</taxon>
    </lineage>
</organism>
<dbReference type="SMART" id="SM00404">
    <property type="entry name" value="PTPc_motif"/>
    <property type="match status" value="1"/>
</dbReference>
<dbReference type="SMART" id="SM00194">
    <property type="entry name" value="PTPc"/>
    <property type="match status" value="1"/>
</dbReference>
<dbReference type="VEuPathDB" id="AmoebaDB:NfTy_048390"/>
<feature type="compositionally biased region" description="Low complexity" evidence="1">
    <location>
        <begin position="44"/>
        <end position="67"/>
    </location>
</feature>
<dbReference type="InterPro" id="IPR000242">
    <property type="entry name" value="PTP_cat"/>
</dbReference>
<feature type="region of interest" description="Disordered" evidence="1">
    <location>
        <begin position="386"/>
        <end position="405"/>
    </location>
</feature>
<dbReference type="GeneID" id="68108444"/>
<feature type="region of interest" description="Disordered" evidence="1">
    <location>
        <begin position="648"/>
        <end position="680"/>
    </location>
</feature>
<feature type="compositionally biased region" description="Polar residues" evidence="1">
    <location>
        <begin position="68"/>
        <end position="83"/>
    </location>
</feature>
<feature type="region of interest" description="Disordered" evidence="1">
    <location>
        <begin position="163"/>
        <end position="212"/>
    </location>
</feature>
<dbReference type="GO" id="GO:0004725">
    <property type="term" value="F:protein tyrosine phosphatase activity"/>
    <property type="evidence" value="ECO:0007669"/>
    <property type="project" value="InterPro"/>
</dbReference>
<dbReference type="Proteomes" id="UP000444721">
    <property type="component" value="Unassembled WGS sequence"/>
</dbReference>
<dbReference type="InterPro" id="IPR000387">
    <property type="entry name" value="Tyr_Pase_dom"/>
</dbReference>
<feature type="compositionally biased region" description="Polar residues" evidence="1">
    <location>
        <begin position="468"/>
        <end position="490"/>
    </location>
</feature>
<dbReference type="PANTHER" id="PTHR19134:SF449">
    <property type="entry name" value="TYROSINE-PROTEIN PHOSPHATASE 1"/>
    <property type="match status" value="1"/>
</dbReference>